<dbReference type="GeneID" id="6078402"/>
<dbReference type="HOGENOM" id="CLU_1175602_0_0_1"/>
<organism evidence="4">
    <name type="scientific">Laccaria bicolor (strain S238N-H82 / ATCC MYA-4686)</name>
    <name type="common">Bicoloured deceiver</name>
    <name type="synonym">Laccaria laccata var. bicolor</name>
    <dbReference type="NCBI Taxonomy" id="486041"/>
    <lineage>
        <taxon>Eukaryota</taxon>
        <taxon>Fungi</taxon>
        <taxon>Dikarya</taxon>
        <taxon>Basidiomycota</taxon>
        <taxon>Agaricomycotina</taxon>
        <taxon>Agaricomycetes</taxon>
        <taxon>Agaricomycetidae</taxon>
        <taxon>Agaricales</taxon>
        <taxon>Agaricineae</taxon>
        <taxon>Hydnangiaceae</taxon>
        <taxon>Laccaria</taxon>
    </lineage>
</organism>
<dbReference type="OrthoDB" id="10366898at2759"/>
<gene>
    <name evidence="3" type="ORF">LACBIDRAFT_328781</name>
</gene>
<evidence type="ECO:0000256" key="1">
    <source>
        <dbReference type="SAM" id="Coils"/>
    </source>
</evidence>
<proteinExistence type="predicted"/>
<evidence type="ECO:0000313" key="3">
    <source>
        <dbReference type="EMBL" id="EDR06546.1"/>
    </source>
</evidence>
<accession>B0DFZ1</accession>
<feature type="region of interest" description="Disordered" evidence="2">
    <location>
        <begin position="1"/>
        <end position="53"/>
    </location>
</feature>
<dbReference type="KEGG" id="lbc:LACBIDRAFT_328781"/>
<dbReference type="RefSeq" id="XP_001882918.1">
    <property type="nucleotide sequence ID" value="XM_001882883.1"/>
</dbReference>
<keyword evidence="1" id="KW-0175">Coiled coil</keyword>
<name>B0DFZ1_LACBS</name>
<dbReference type="EMBL" id="DS547108">
    <property type="protein sequence ID" value="EDR06546.1"/>
    <property type="molecule type" value="Genomic_DNA"/>
</dbReference>
<feature type="compositionally biased region" description="Polar residues" evidence="2">
    <location>
        <begin position="225"/>
        <end position="236"/>
    </location>
</feature>
<feature type="compositionally biased region" description="Polar residues" evidence="2">
    <location>
        <begin position="11"/>
        <end position="37"/>
    </location>
</feature>
<feature type="coiled-coil region" evidence="1">
    <location>
        <begin position="63"/>
        <end position="135"/>
    </location>
</feature>
<sequence length="236" mass="26923">MSCSLVKAPPSHQSTLEGFNRSGATQAEVSTSSQQHGRNVGREVGGSANERSTTEWETLMKEQETLTKERETLMKERKAKQRAMEEVSQLRHELNALRRNIDARYAKKEMHEQQTAQLQGRIQKLQEDLLTEERNTLSLQLRIDCEVDKLDDILSSNYLKESDHRVQQMVKESHSGLKKILREIKAARRSDSRVMQNVLSMTKRGFQPDEGGGEDDGDVIRGSQPKPQCTSIWAQF</sequence>
<keyword evidence="4" id="KW-1185">Reference proteome</keyword>
<dbReference type="InParanoid" id="B0DFZ1"/>
<evidence type="ECO:0000313" key="4">
    <source>
        <dbReference type="Proteomes" id="UP000001194"/>
    </source>
</evidence>
<feature type="region of interest" description="Disordered" evidence="2">
    <location>
        <begin position="204"/>
        <end position="236"/>
    </location>
</feature>
<dbReference type="Proteomes" id="UP000001194">
    <property type="component" value="Unassembled WGS sequence"/>
</dbReference>
<protein>
    <submittedName>
        <fullName evidence="3">Uncharacterized protein</fullName>
    </submittedName>
</protein>
<dbReference type="AlphaFoldDB" id="B0DFZ1"/>
<evidence type="ECO:0000256" key="2">
    <source>
        <dbReference type="SAM" id="MobiDB-lite"/>
    </source>
</evidence>
<reference evidence="3 4" key="1">
    <citation type="journal article" date="2008" name="Nature">
        <title>The genome of Laccaria bicolor provides insights into mycorrhizal symbiosis.</title>
        <authorList>
            <person name="Martin F."/>
            <person name="Aerts A."/>
            <person name="Ahren D."/>
            <person name="Brun A."/>
            <person name="Danchin E.G.J."/>
            <person name="Duchaussoy F."/>
            <person name="Gibon J."/>
            <person name="Kohler A."/>
            <person name="Lindquist E."/>
            <person name="Pereda V."/>
            <person name="Salamov A."/>
            <person name="Shapiro H.J."/>
            <person name="Wuyts J."/>
            <person name="Blaudez D."/>
            <person name="Buee M."/>
            <person name="Brokstein P."/>
            <person name="Canbaeck B."/>
            <person name="Cohen D."/>
            <person name="Courty P.E."/>
            <person name="Coutinho P.M."/>
            <person name="Delaruelle C."/>
            <person name="Detter J.C."/>
            <person name="Deveau A."/>
            <person name="DiFazio S."/>
            <person name="Duplessis S."/>
            <person name="Fraissinet-Tachet L."/>
            <person name="Lucic E."/>
            <person name="Frey-Klett P."/>
            <person name="Fourrey C."/>
            <person name="Feussner I."/>
            <person name="Gay G."/>
            <person name="Grimwood J."/>
            <person name="Hoegger P.J."/>
            <person name="Jain P."/>
            <person name="Kilaru S."/>
            <person name="Labbe J."/>
            <person name="Lin Y.C."/>
            <person name="Legue V."/>
            <person name="Le Tacon F."/>
            <person name="Marmeisse R."/>
            <person name="Melayah D."/>
            <person name="Montanini B."/>
            <person name="Muratet M."/>
            <person name="Nehls U."/>
            <person name="Niculita-Hirzel H."/>
            <person name="Oudot-Le Secq M.P."/>
            <person name="Peter M."/>
            <person name="Quesneville H."/>
            <person name="Rajashekar B."/>
            <person name="Reich M."/>
            <person name="Rouhier N."/>
            <person name="Schmutz J."/>
            <person name="Yin T."/>
            <person name="Chalot M."/>
            <person name="Henrissat B."/>
            <person name="Kuees U."/>
            <person name="Lucas S."/>
            <person name="Van de Peer Y."/>
            <person name="Podila G.K."/>
            <person name="Polle A."/>
            <person name="Pukkila P.J."/>
            <person name="Richardson P.M."/>
            <person name="Rouze P."/>
            <person name="Sanders I.R."/>
            <person name="Stajich J.E."/>
            <person name="Tunlid A."/>
            <person name="Tuskan G."/>
            <person name="Grigoriev I.V."/>
        </authorList>
    </citation>
    <scope>NUCLEOTIDE SEQUENCE [LARGE SCALE GENOMIC DNA]</scope>
    <source>
        <strain evidence="4">S238N-H82 / ATCC MYA-4686</strain>
    </source>
</reference>